<organism evidence="7 8">
    <name type="scientific">Crocosphaera chwakensis CCY0110</name>
    <dbReference type="NCBI Taxonomy" id="391612"/>
    <lineage>
        <taxon>Bacteria</taxon>
        <taxon>Bacillati</taxon>
        <taxon>Cyanobacteriota</taxon>
        <taxon>Cyanophyceae</taxon>
        <taxon>Oscillatoriophycideae</taxon>
        <taxon>Chroococcales</taxon>
        <taxon>Aphanothecaceae</taxon>
        <taxon>Crocosphaera</taxon>
        <taxon>Crocosphaera chwakensis</taxon>
    </lineage>
</organism>
<feature type="transmembrane region" description="Helical" evidence="6">
    <location>
        <begin position="286"/>
        <end position="305"/>
    </location>
</feature>
<evidence type="ECO:0000313" key="7">
    <source>
        <dbReference type="EMBL" id="EAZ91880.1"/>
    </source>
</evidence>
<proteinExistence type="predicted"/>
<feature type="transmembrane region" description="Helical" evidence="6">
    <location>
        <begin position="47"/>
        <end position="65"/>
    </location>
</feature>
<feature type="transmembrane region" description="Helical" evidence="6">
    <location>
        <begin position="85"/>
        <end position="108"/>
    </location>
</feature>
<reference evidence="7 8" key="1">
    <citation type="submission" date="2007-03" db="EMBL/GenBank/DDBJ databases">
        <authorList>
            <person name="Stal L."/>
            <person name="Ferriera S."/>
            <person name="Johnson J."/>
            <person name="Kravitz S."/>
            <person name="Beeson K."/>
            <person name="Sutton G."/>
            <person name="Rogers Y.-H."/>
            <person name="Friedman R."/>
            <person name="Frazier M."/>
            <person name="Venter J.C."/>
        </authorList>
    </citation>
    <scope>NUCLEOTIDE SEQUENCE [LARGE SCALE GENOMIC DNA]</scope>
    <source>
        <strain evidence="7 8">CCY0110</strain>
    </source>
</reference>
<dbReference type="Proteomes" id="UP000003781">
    <property type="component" value="Unassembled WGS sequence"/>
</dbReference>
<dbReference type="InterPro" id="IPR022791">
    <property type="entry name" value="L-PG_synthase/AglD"/>
</dbReference>
<evidence type="ECO:0000256" key="1">
    <source>
        <dbReference type="ARBA" id="ARBA00004651"/>
    </source>
</evidence>
<feature type="transmembrane region" description="Helical" evidence="6">
    <location>
        <begin position="257"/>
        <end position="274"/>
    </location>
</feature>
<comment type="caution">
    <text evidence="7">The sequence shown here is derived from an EMBL/GenBank/DDBJ whole genome shotgun (WGS) entry which is preliminary data.</text>
</comment>
<dbReference type="GO" id="GO:0005886">
    <property type="term" value="C:plasma membrane"/>
    <property type="evidence" value="ECO:0007669"/>
    <property type="project" value="UniProtKB-SubCell"/>
</dbReference>
<keyword evidence="2" id="KW-1003">Cell membrane</keyword>
<keyword evidence="5 6" id="KW-0472">Membrane</keyword>
<dbReference type="Pfam" id="PF03706">
    <property type="entry name" value="LPG_synthase_TM"/>
    <property type="match status" value="1"/>
</dbReference>
<gene>
    <name evidence="7" type="ORF">CY0110_29434</name>
</gene>
<evidence type="ECO:0000256" key="4">
    <source>
        <dbReference type="ARBA" id="ARBA00022989"/>
    </source>
</evidence>
<evidence type="ECO:0000256" key="5">
    <source>
        <dbReference type="ARBA" id="ARBA00023136"/>
    </source>
</evidence>
<feature type="transmembrane region" description="Helical" evidence="6">
    <location>
        <begin position="128"/>
        <end position="147"/>
    </location>
</feature>
<evidence type="ECO:0000256" key="6">
    <source>
        <dbReference type="SAM" id="Phobius"/>
    </source>
</evidence>
<dbReference type="EMBL" id="AAXW01000010">
    <property type="protein sequence ID" value="EAZ91880.1"/>
    <property type="molecule type" value="Genomic_DNA"/>
</dbReference>
<feature type="transmembrane region" description="Helical" evidence="6">
    <location>
        <begin position="6"/>
        <end position="26"/>
    </location>
</feature>
<dbReference type="RefSeq" id="WP_008274950.1">
    <property type="nucleotide sequence ID" value="NZ_AAXW01000010.1"/>
</dbReference>
<keyword evidence="3 6" id="KW-0812">Transmembrane</keyword>
<name>A3INI2_9CHRO</name>
<comment type="subcellular location">
    <subcellularLocation>
        <location evidence="1">Cell membrane</location>
        <topology evidence="1">Multi-pass membrane protein</topology>
    </subcellularLocation>
</comment>
<evidence type="ECO:0000313" key="8">
    <source>
        <dbReference type="Proteomes" id="UP000003781"/>
    </source>
</evidence>
<feature type="transmembrane region" description="Helical" evidence="6">
    <location>
        <begin position="232"/>
        <end position="250"/>
    </location>
</feature>
<protein>
    <submittedName>
        <fullName evidence="7">Uncharacterized protein</fullName>
    </submittedName>
</protein>
<evidence type="ECO:0000256" key="3">
    <source>
        <dbReference type="ARBA" id="ARBA00022692"/>
    </source>
</evidence>
<keyword evidence="8" id="KW-1185">Reference proteome</keyword>
<accession>A3INI2</accession>
<dbReference type="eggNOG" id="COG0392">
    <property type="taxonomic scope" value="Bacteria"/>
</dbReference>
<sequence length="333" mass="36925">MTKNPIFRWLPPCLSLGLFALSLWTIQHNLQHYRAENFWDSLSNIPPTHIVLAIALMAVNYSIMTGYECLGLAYVRQSLPYPKKALVGIICSGISNSVGFAVLSSCMIRYRFYSVWGFSVIKIAQISAFCNLSFCLGLFVVGSVIFLKEPLAIPQLLDLPFISVRPLGIIFLVTTLAYLFLTVIRQKPLMIGKWIIPHLPFPLAAGQLVVSGLDWCFAAGVFYTLLHSSVSLSYSAFFGIYMLAQVAGLASNVPGGLGVFETVMMLLLAPFIASEELLGTLLIYRGIYYFIPLMVAALLLGKYEFHNFFNKKESDSESVSSLSTPVRETVNIE</sequence>
<keyword evidence="4 6" id="KW-1133">Transmembrane helix</keyword>
<dbReference type="AlphaFoldDB" id="A3INI2"/>
<dbReference type="OrthoDB" id="145485at2"/>
<evidence type="ECO:0000256" key="2">
    <source>
        <dbReference type="ARBA" id="ARBA00022475"/>
    </source>
</evidence>
<feature type="transmembrane region" description="Helical" evidence="6">
    <location>
        <begin position="167"/>
        <end position="184"/>
    </location>
</feature>